<proteinExistence type="predicted"/>
<comment type="caution">
    <text evidence="1">The sequence shown here is derived from an EMBL/GenBank/DDBJ whole genome shotgun (WGS) entry which is preliminary data.</text>
</comment>
<dbReference type="AlphaFoldDB" id="A0AAE0ZJK1"/>
<evidence type="ECO:0000313" key="2">
    <source>
        <dbReference type="Proteomes" id="UP001283361"/>
    </source>
</evidence>
<protein>
    <submittedName>
        <fullName evidence="1">Uncharacterized protein</fullName>
    </submittedName>
</protein>
<name>A0AAE0ZJK1_9GAST</name>
<gene>
    <name evidence="1" type="ORF">RRG08_052959</name>
</gene>
<evidence type="ECO:0000313" key="1">
    <source>
        <dbReference type="EMBL" id="KAK3770619.1"/>
    </source>
</evidence>
<sequence>MAERHSRERLVGMYKAASMFEPEGSWPEVESELGCDFKTWGSPSHASSLPLFGTANPMFNLIAKLDQDSYDTQQL</sequence>
<dbReference type="Proteomes" id="UP001283361">
    <property type="component" value="Unassembled WGS sequence"/>
</dbReference>
<dbReference type="EMBL" id="JAWDGP010003795">
    <property type="protein sequence ID" value="KAK3770619.1"/>
    <property type="molecule type" value="Genomic_DNA"/>
</dbReference>
<accession>A0AAE0ZJK1</accession>
<reference evidence="1" key="1">
    <citation type="journal article" date="2023" name="G3 (Bethesda)">
        <title>A reference genome for the long-term kleptoplast-retaining sea slug Elysia crispata morphotype clarki.</title>
        <authorList>
            <person name="Eastman K.E."/>
            <person name="Pendleton A.L."/>
            <person name="Shaikh M.A."/>
            <person name="Suttiyut T."/>
            <person name="Ogas R."/>
            <person name="Tomko P."/>
            <person name="Gavelis G."/>
            <person name="Widhalm J.R."/>
            <person name="Wisecaver J.H."/>
        </authorList>
    </citation>
    <scope>NUCLEOTIDE SEQUENCE</scope>
    <source>
        <strain evidence="1">ECLA1</strain>
    </source>
</reference>
<organism evidence="1 2">
    <name type="scientific">Elysia crispata</name>
    <name type="common">lettuce slug</name>
    <dbReference type="NCBI Taxonomy" id="231223"/>
    <lineage>
        <taxon>Eukaryota</taxon>
        <taxon>Metazoa</taxon>
        <taxon>Spiralia</taxon>
        <taxon>Lophotrochozoa</taxon>
        <taxon>Mollusca</taxon>
        <taxon>Gastropoda</taxon>
        <taxon>Heterobranchia</taxon>
        <taxon>Euthyneura</taxon>
        <taxon>Panpulmonata</taxon>
        <taxon>Sacoglossa</taxon>
        <taxon>Placobranchoidea</taxon>
        <taxon>Plakobranchidae</taxon>
        <taxon>Elysia</taxon>
    </lineage>
</organism>
<keyword evidence="2" id="KW-1185">Reference proteome</keyword>